<organism evidence="1 2">
    <name type="scientific">Steinernema glaseri</name>
    <dbReference type="NCBI Taxonomy" id="37863"/>
    <lineage>
        <taxon>Eukaryota</taxon>
        <taxon>Metazoa</taxon>
        <taxon>Ecdysozoa</taxon>
        <taxon>Nematoda</taxon>
        <taxon>Chromadorea</taxon>
        <taxon>Rhabditida</taxon>
        <taxon>Tylenchina</taxon>
        <taxon>Panagrolaimomorpha</taxon>
        <taxon>Strongyloidoidea</taxon>
        <taxon>Steinernematidae</taxon>
        <taxon>Steinernema</taxon>
    </lineage>
</organism>
<reference evidence="2" key="1">
    <citation type="submission" date="2016-11" db="UniProtKB">
        <authorList>
            <consortium name="WormBaseParasite"/>
        </authorList>
    </citation>
    <scope>IDENTIFICATION</scope>
</reference>
<protein>
    <submittedName>
        <fullName evidence="2">Uncharacterized protein</fullName>
    </submittedName>
</protein>
<evidence type="ECO:0000313" key="2">
    <source>
        <dbReference type="WBParaSite" id="L893_g12391.t1"/>
    </source>
</evidence>
<dbReference type="AlphaFoldDB" id="A0A1I7Y3U2"/>
<accession>A0A1I7Y3U2</accession>
<sequence>MFLVETNPVETIMTTFPTLEFALRYSQSCPLSNVLRVAQRHRPSSSPPGTGPSIRAVRRPLAMPGVLDRFAFQFVPSQLPALTTTFLNVRLTLKIKCFGSVCIPIRTFTVTSSDNDFFECSAHVEGHKGVKQVVSSRNWSEDIGLDTACRVFPKVKFYGKVETLSF</sequence>
<evidence type="ECO:0000313" key="1">
    <source>
        <dbReference type="Proteomes" id="UP000095287"/>
    </source>
</evidence>
<name>A0A1I7Y3U2_9BILA</name>
<dbReference type="WBParaSite" id="L893_g12391.t1">
    <property type="protein sequence ID" value="L893_g12391.t1"/>
    <property type="gene ID" value="L893_g12391"/>
</dbReference>
<keyword evidence="1" id="KW-1185">Reference proteome</keyword>
<dbReference type="Proteomes" id="UP000095287">
    <property type="component" value="Unplaced"/>
</dbReference>
<proteinExistence type="predicted"/>